<evidence type="ECO:0000313" key="1">
    <source>
        <dbReference type="EMBL" id="CAG8566116.1"/>
    </source>
</evidence>
<keyword evidence="2" id="KW-1185">Reference proteome</keyword>
<dbReference type="Proteomes" id="UP000789366">
    <property type="component" value="Unassembled WGS sequence"/>
</dbReference>
<accession>A0ACA9M4B4</accession>
<sequence>MSKMRLRSQGSNNEMHQDVINLEQKVSELEQVIAEHEQTIIRLKEEEELDAKKQPKEFNWKDVKNDYDRADNKKKFIQDLETWLHKKPATVAKERGCSIDEVSLMRGKSNQIDSLIEWFRSENDNENRDDDSCSIVEQ</sequence>
<evidence type="ECO:0000313" key="2">
    <source>
        <dbReference type="Proteomes" id="UP000789366"/>
    </source>
</evidence>
<dbReference type="EMBL" id="CAJVPW010006210">
    <property type="protein sequence ID" value="CAG8566116.1"/>
    <property type="molecule type" value="Genomic_DNA"/>
</dbReference>
<gene>
    <name evidence="1" type="ORF">SPELUC_LOCUS5805</name>
</gene>
<comment type="caution">
    <text evidence="1">The sequence shown here is derived from an EMBL/GenBank/DDBJ whole genome shotgun (WGS) entry which is preliminary data.</text>
</comment>
<reference evidence="1" key="1">
    <citation type="submission" date="2021-06" db="EMBL/GenBank/DDBJ databases">
        <authorList>
            <person name="Kallberg Y."/>
            <person name="Tangrot J."/>
            <person name="Rosling A."/>
        </authorList>
    </citation>
    <scope>NUCLEOTIDE SEQUENCE</scope>
    <source>
        <strain evidence="1">28 12/20/2015</strain>
    </source>
</reference>
<proteinExistence type="predicted"/>
<protein>
    <submittedName>
        <fullName evidence="1">1516_t:CDS:1</fullName>
    </submittedName>
</protein>
<name>A0ACA9M4B4_9GLOM</name>
<organism evidence="1 2">
    <name type="scientific">Cetraspora pellucida</name>
    <dbReference type="NCBI Taxonomy" id="1433469"/>
    <lineage>
        <taxon>Eukaryota</taxon>
        <taxon>Fungi</taxon>
        <taxon>Fungi incertae sedis</taxon>
        <taxon>Mucoromycota</taxon>
        <taxon>Glomeromycotina</taxon>
        <taxon>Glomeromycetes</taxon>
        <taxon>Diversisporales</taxon>
        <taxon>Gigasporaceae</taxon>
        <taxon>Cetraspora</taxon>
    </lineage>
</organism>